<evidence type="ECO:0000313" key="2">
    <source>
        <dbReference type="EMBL" id="MFD1328380.1"/>
    </source>
</evidence>
<keyword evidence="3" id="KW-1185">Reference proteome</keyword>
<organism evidence="2 3">
    <name type="scientific">Mycoplana ramosa</name>
    <name type="common">Mycoplana bullata</name>
    <dbReference type="NCBI Taxonomy" id="40837"/>
    <lineage>
        <taxon>Bacteria</taxon>
        <taxon>Pseudomonadati</taxon>
        <taxon>Pseudomonadota</taxon>
        <taxon>Alphaproteobacteria</taxon>
        <taxon>Hyphomicrobiales</taxon>
        <taxon>Rhizobiaceae</taxon>
        <taxon>Mycoplana</taxon>
    </lineage>
</organism>
<evidence type="ECO:0000313" key="3">
    <source>
        <dbReference type="Proteomes" id="UP001597173"/>
    </source>
</evidence>
<comment type="caution">
    <text evidence="2">The sequence shown here is derived from an EMBL/GenBank/DDBJ whole genome shotgun (WGS) entry which is preliminary data.</text>
</comment>
<gene>
    <name evidence="2" type="ORF">ACFQ33_10795</name>
</gene>
<dbReference type="RefSeq" id="WP_374838642.1">
    <property type="nucleotide sequence ID" value="NZ_JBHEEW010000007.1"/>
</dbReference>
<dbReference type="EMBL" id="JBHTNF010000005">
    <property type="protein sequence ID" value="MFD1328380.1"/>
    <property type="molecule type" value="Genomic_DNA"/>
</dbReference>
<dbReference type="Gene3D" id="1.10.287.70">
    <property type="match status" value="1"/>
</dbReference>
<accession>A0ABW3YWS3</accession>
<proteinExistence type="predicted"/>
<feature type="transmembrane region" description="Helical" evidence="1">
    <location>
        <begin position="33"/>
        <end position="51"/>
    </location>
</feature>
<keyword evidence="1" id="KW-0472">Membrane</keyword>
<reference evidence="3" key="1">
    <citation type="journal article" date="2019" name="Int. J. Syst. Evol. Microbiol.">
        <title>The Global Catalogue of Microorganisms (GCM) 10K type strain sequencing project: providing services to taxonomists for standard genome sequencing and annotation.</title>
        <authorList>
            <consortium name="The Broad Institute Genomics Platform"/>
            <consortium name="The Broad Institute Genome Sequencing Center for Infectious Disease"/>
            <person name="Wu L."/>
            <person name="Ma J."/>
        </authorList>
    </citation>
    <scope>NUCLEOTIDE SEQUENCE [LARGE SCALE GENOMIC DNA]</scope>
    <source>
        <strain evidence="3">CCUG 55609</strain>
    </source>
</reference>
<keyword evidence="1" id="KW-0812">Transmembrane</keyword>
<keyword evidence="1" id="KW-1133">Transmembrane helix</keyword>
<protein>
    <submittedName>
        <fullName evidence="2">Uncharacterized protein</fullName>
    </submittedName>
</protein>
<name>A0ABW3YWS3_MYCRA</name>
<evidence type="ECO:0000256" key="1">
    <source>
        <dbReference type="SAM" id="Phobius"/>
    </source>
</evidence>
<dbReference type="Proteomes" id="UP001597173">
    <property type="component" value="Unassembled WGS sequence"/>
</dbReference>
<sequence>MTRVRGQSLGKRIDASSLTAIASVGDDIAPQTAPGKVFTIGFIFAGIWFFVRR</sequence>